<evidence type="ECO:0008006" key="3">
    <source>
        <dbReference type="Google" id="ProtNLM"/>
    </source>
</evidence>
<gene>
    <name evidence="1" type="ORF">B0T14DRAFT_326954</name>
</gene>
<sequence>MHTKTASKTDAPSARTRSKWAAELQRRQQILDSVASKPFGTLSALPAEILLSIINAQQLDIPTLVNIRLVNTHCKSLADSIPDYNFLSTTHPVVIRALSAAKAITPTCADVTAQLRAQRCVFCNDTAPPEDPNSTTNRGNRKFWSYFYLPTAELICLVCYRQGTTPFPLASGSEAHPPDIGRSLVPWSVANLRKRLIDPKREKQVDLDEYLDQIPRVSALPFIHHATRKPVVSPLQTKGLEFCDARAVKRLFNLTRPGFRRRGLLSIRR</sequence>
<dbReference type="Proteomes" id="UP001175000">
    <property type="component" value="Unassembled WGS sequence"/>
</dbReference>
<keyword evidence="2" id="KW-1185">Reference proteome</keyword>
<evidence type="ECO:0000313" key="2">
    <source>
        <dbReference type="Proteomes" id="UP001175000"/>
    </source>
</evidence>
<reference evidence="1" key="1">
    <citation type="submission" date="2023-06" db="EMBL/GenBank/DDBJ databases">
        <title>Genome-scale phylogeny and comparative genomics of the fungal order Sordariales.</title>
        <authorList>
            <consortium name="Lawrence Berkeley National Laboratory"/>
            <person name="Hensen N."/>
            <person name="Bonometti L."/>
            <person name="Westerberg I."/>
            <person name="Brannstrom I.O."/>
            <person name="Guillou S."/>
            <person name="Cros-Aarteil S."/>
            <person name="Calhoun S."/>
            <person name="Haridas S."/>
            <person name="Kuo A."/>
            <person name="Mondo S."/>
            <person name="Pangilinan J."/>
            <person name="Riley R."/>
            <person name="Labutti K."/>
            <person name="Andreopoulos B."/>
            <person name="Lipzen A."/>
            <person name="Chen C."/>
            <person name="Yanf M."/>
            <person name="Daum C."/>
            <person name="Ng V."/>
            <person name="Clum A."/>
            <person name="Steindorff A."/>
            <person name="Ohm R."/>
            <person name="Martin F."/>
            <person name="Silar P."/>
            <person name="Natvig D."/>
            <person name="Lalanne C."/>
            <person name="Gautier V."/>
            <person name="Ament-Velasquez S.L."/>
            <person name="Kruys A."/>
            <person name="Hutchinson M.I."/>
            <person name="Powell A.J."/>
            <person name="Barry K."/>
            <person name="Miller A.N."/>
            <person name="Grigoriev I.V."/>
            <person name="Debuchy R."/>
            <person name="Gladieux P."/>
            <person name="Thoren M.H."/>
            <person name="Johannesson H."/>
        </authorList>
    </citation>
    <scope>NUCLEOTIDE SEQUENCE</scope>
    <source>
        <strain evidence="1">CBS 606.72</strain>
    </source>
</reference>
<proteinExistence type="predicted"/>
<accession>A0AA39WA87</accession>
<protein>
    <recommendedName>
        <fullName evidence="3">F-box domain-containing protein</fullName>
    </recommendedName>
</protein>
<organism evidence="1 2">
    <name type="scientific">Immersiella caudata</name>
    <dbReference type="NCBI Taxonomy" id="314043"/>
    <lineage>
        <taxon>Eukaryota</taxon>
        <taxon>Fungi</taxon>
        <taxon>Dikarya</taxon>
        <taxon>Ascomycota</taxon>
        <taxon>Pezizomycotina</taxon>
        <taxon>Sordariomycetes</taxon>
        <taxon>Sordariomycetidae</taxon>
        <taxon>Sordariales</taxon>
        <taxon>Lasiosphaeriaceae</taxon>
        <taxon>Immersiella</taxon>
    </lineage>
</organism>
<name>A0AA39WA87_9PEZI</name>
<comment type="caution">
    <text evidence="1">The sequence shown here is derived from an EMBL/GenBank/DDBJ whole genome shotgun (WGS) entry which is preliminary data.</text>
</comment>
<evidence type="ECO:0000313" key="1">
    <source>
        <dbReference type="EMBL" id="KAK0611382.1"/>
    </source>
</evidence>
<dbReference type="AlphaFoldDB" id="A0AA39WA87"/>
<dbReference type="EMBL" id="JAULSU010000007">
    <property type="protein sequence ID" value="KAK0611382.1"/>
    <property type="molecule type" value="Genomic_DNA"/>
</dbReference>